<gene>
    <name evidence="2" type="ORF">EKO24_000790</name>
</gene>
<dbReference type="Proteomes" id="UP000733744">
    <property type="component" value="Unassembled WGS sequence"/>
</dbReference>
<proteinExistence type="predicted"/>
<accession>A0ABY3CJ64</accession>
<keyword evidence="1" id="KW-0732">Signal</keyword>
<feature type="chain" id="PRO_5045070608" evidence="1">
    <location>
        <begin position="23"/>
        <end position="97"/>
    </location>
</feature>
<organism evidence="2 3">
    <name type="scientific">Candidatus Methylobacter oryzae</name>
    <dbReference type="NCBI Taxonomy" id="2497749"/>
    <lineage>
        <taxon>Bacteria</taxon>
        <taxon>Pseudomonadati</taxon>
        <taxon>Pseudomonadota</taxon>
        <taxon>Gammaproteobacteria</taxon>
        <taxon>Methylococcales</taxon>
        <taxon>Methylococcaceae</taxon>
        <taxon>Methylobacter</taxon>
    </lineage>
</organism>
<dbReference type="RefSeq" id="WP_127030242.1">
    <property type="nucleotide sequence ID" value="NZ_RYFG02000007.1"/>
</dbReference>
<evidence type="ECO:0000256" key="1">
    <source>
        <dbReference type="SAM" id="SignalP"/>
    </source>
</evidence>
<feature type="signal peptide" evidence="1">
    <location>
        <begin position="1"/>
        <end position="22"/>
    </location>
</feature>
<protein>
    <submittedName>
        <fullName evidence="2">Uncharacterized protein</fullName>
    </submittedName>
</protein>
<name>A0ABY3CJ64_9GAMM</name>
<dbReference type="EMBL" id="RYFG02000007">
    <property type="protein sequence ID" value="TRX03319.1"/>
    <property type="molecule type" value="Genomic_DNA"/>
</dbReference>
<evidence type="ECO:0000313" key="3">
    <source>
        <dbReference type="Proteomes" id="UP000733744"/>
    </source>
</evidence>
<keyword evidence="3" id="KW-1185">Reference proteome</keyword>
<sequence length="97" mass="10847">MIKINKIIVLLPLVFFGAVAGAEQTPMSCGMDMKQCMKMEQCKAMMDHSKMSGGMDMQQCMKMDNCMDHCKGMMGHSKTAGDVEIKKQKTKTNNVFE</sequence>
<comment type="caution">
    <text evidence="2">The sequence shown here is derived from an EMBL/GenBank/DDBJ whole genome shotgun (WGS) entry which is preliminary data.</text>
</comment>
<reference evidence="2 3" key="1">
    <citation type="journal article" date="2019" name="Antonie Van Leeuwenhoek">
        <title>Description of 'Ca. Methylobacter oryzae' KRF1, a novel species from the environmentally important Methylobacter clade 2.</title>
        <authorList>
            <person name="Khatri K."/>
            <person name="Mohite J.A."/>
            <person name="Pandit P.S."/>
            <person name="Bahulikar R."/>
            <person name="Rahalkar M.C."/>
        </authorList>
    </citation>
    <scope>NUCLEOTIDE SEQUENCE [LARGE SCALE GENOMIC DNA]</scope>
    <source>
        <strain evidence="2 3">KRF1</strain>
    </source>
</reference>
<evidence type="ECO:0000313" key="2">
    <source>
        <dbReference type="EMBL" id="TRX03319.1"/>
    </source>
</evidence>